<reference evidence="1 2" key="1">
    <citation type="journal article" date="2009" name="PLoS Genet.">
        <title>The complete genome and proteome of Laribacter hongkongensis reveal potential mechanisms for adaptations to different temperatures and habitats.</title>
        <authorList>
            <person name="Woo P.C."/>
            <person name="Lau S.K."/>
            <person name="Tse H."/>
            <person name="Teng J.L."/>
            <person name="Curreem S.O."/>
            <person name="Tsang A.K."/>
            <person name="Fan R.Y."/>
            <person name="Wong G.K."/>
            <person name="Huang Y."/>
            <person name="Loman N.J."/>
            <person name="Snyder L.A."/>
            <person name="Cai J.J."/>
            <person name="Huang J.D."/>
            <person name="Mak W."/>
            <person name="Pallen M.J."/>
            <person name="Lok S."/>
            <person name="Yuen K.Y."/>
        </authorList>
    </citation>
    <scope>NUCLEOTIDE SEQUENCE [LARGE SCALE GENOMIC DNA]</scope>
    <source>
        <strain evidence="1 2">HLHK9</strain>
    </source>
</reference>
<dbReference type="EMBL" id="CP001154">
    <property type="protein sequence ID" value="ACO74398.1"/>
    <property type="molecule type" value="Genomic_DNA"/>
</dbReference>
<sequence>MPPGWFAWRCTAIAGIGPCFQAIEKKEKNFIAAGAEGVVVACMRRQPGRVGRITGHVDVMSVLVL</sequence>
<evidence type="ECO:0000313" key="1">
    <source>
        <dbReference type="EMBL" id="ACO74398.1"/>
    </source>
</evidence>
<gene>
    <name evidence="1" type="ordered locus">LHK_01408</name>
</gene>
<evidence type="ECO:0000313" key="2">
    <source>
        <dbReference type="Proteomes" id="UP000002010"/>
    </source>
</evidence>
<protein>
    <submittedName>
        <fullName evidence="1">Uncharacterized protein</fullName>
    </submittedName>
</protein>
<dbReference type="AlphaFoldDB" id="C1D7F8"/>
<name>C1D7F8_LARHH</name>
<dbReference type="Proteomes" id="UP000002010">
    <property type="component" value="Chromosome"/>
</dbReference>
<organism evidence="1 2">
    <name type="scientific">Laribacter hongkongensis (strain HLHK9)</name>
    <dbReference type="NCBI Taxonomy" id="557598"/>
    <lineage>
        <taxon>Bacteria</taxon>
        <taxon>Pseudomonadati</taxon>
        <taxon>Pseudomonadota</taxon>
        <taxon>Betaproteobacteria</taxon>
        <taxon>Neisseriales</taxon>
        <taxon>Aquaspirillaceae</taxon>
        <taxon>Laribacter</taxon>
    </lineage>
</organism>
<proteinExistence type="predicted"/>
<dbReference type="KEGG" id="lhk:LHK_01408"/>
<keyword evidence="2" id="KW-1185">Reference proteome</keyword>
<dbReference type="HOGENOM" id="CLU_2844436_0_0_4"/>
<accession>C1D7F8</accession>